<dbReference type="InParanoid" id="H2Y713"/>
<dbReference type="FunCoup" id="H2Y713">
    <property type="interactions" value="7"/>
</dbReference>
<organism evidence="1 2">
    <name type="scientific">Ciona savignyi</name>
    <name type="common">Pacific transparent sea squirt</name>
    <dbReference type="NCBI Taxonomy" id="51511"/>
    <lineage>
        <taxon>Eukaryota</taxon>
        <taxon>Metazoa</taxon>
        <taxon>Chordata</taxon>
        <taxon>Tunicata</taxon>
        <taxon>Ascidiacea</taxon>
        <taxon>Phlebobranchia</taxon>
        <taxon>Cionidae</taxon>
        <taxon>Ciona</taxon>
    </lineage>
</organism>
<accession>H2Y713</accession>
<dbReference type="HOGENOM" id="CLU_043994_5_2_1"/>
<dbReference type="InterPro" id="IPR036610">
    <property type="entry name" value="PEBP-like_sf"/>
</dbReference>
<dbReference type="Pfam" id="PF01161">
    <property type="entry name" value="PBP"/>
    <property type="match status" value="1"/>
</dbReference>
<dbReference type="PANTHER" id="PTHR11362:SF147">
    <property type="entry name" value="PHOSPHATIDYLETHANOLAMINE BINDING PROTEIN"/>
    <property type="match status" value="1"/>
</dbReference>
<reference evidence="1" key="3">
    <citation type="submission" date="2025-09" db="UniProtKB">
        <authorList>
            <consortium name="Ensembl"/>
        </authorList>
    </citation>
    <scope>IDENTIFICATION</scope>
</reference>
<evidence type="ECO:0000313" key="2">
    <source>
        <dbReference type="Proteomes" id="UP000007875"/>
    </source>
</evidence>
<protein>
    <submittedName>
        <fullName evidence="1">Uncharacterized protein</fullName>
    </submittedName>
</protein>
<proteinExistence type="predicted"/>
<dbReference type="SUPFAM" id="SSF49777">
    <property type="entry name" value="PEBP-like"/>
    <property type="match status" value="1"/>
</dbReference>
<dbReference type="GeneTree" id="ENSGT00940000167139"/>
<reference evidence="1" key="2">
    <citation type="submission" date="2025-08" db="UniProtKB">
        <authorList>
            <consortium name="Ensembl"/>
        </authorList>
    </citation>
    <scope>IDENTIFICATION</scope>
</reference>
<dbReference type="eggNOG" id="KOG3346">
    <property type="taxonomic scope" value="Eukaryota"/>
</dbReference>
<dbReference type="CDD" id="cd00866">
    <property type="entry name" value="PEBP_euk"/>
    <property type="match status" value="1"/>
</dbReference>
<dbReference type="Proteomes" id="UP000007875">
    <property type="component" value="Unassembled WGS sequence"/>
</dbReference>
<dbReference type="InterPro" id="IPR035810">
    <property type="entry name" value="PEBP_euk"/>
</dbReference>
<dbReference type="AlphaFoldDB" id="H2Y713"/>
<name>H2Y713_CIOSA</name>
<dbReference type="InterPro" id="IPR008914">
    <property type="entry name" value="PEBP"/>
</dbReference>
<dbReference type="Gene3D" id="3.90.280.10">
    <property type="entry name" value="PEBP-like"/>
    <property type="match status" value="1"/>
</dbReference>
<evidence type="ECO:0000313" key="1">
    <source>
        <dbReference type="Ensembl" id="ENSCSAVP00000001111.1"/>
    </source>
</evidence>
<dbReference type="STRING" id="51511.ENSCSAVP00000001111"/>
<dbReference type="OMA" id="HWGVINV"/>
<reference evidence="2" key="1">
    <citation type="submission" date="2003-08" db="EMBL/GenBank/DDBJ databases">
        <authorList>
            <person name="Birren B."/>
            <person name="Nusbaum C."/>
            <person name="Abebe A."/>
            <person name="Abouelleil A."/>
            <person name="Adekoya E."/>
            <person name="Ait-zahra M."/>
            <person name="Allen N."/>
            <person name="Allen T."/>
            <person name="An P."/>
            <person name="Anderson M."/>
            <person name="Anderson S."/>
            <person name="Arachchi H."/>
            <person name="Armbruster J."/>
            <person name="Bachantsang P."/>
            <person name="Baldwin J."/>
            <person name="Barry A."/>
            <person name="Bayul T."/>
            <person name="Blitshsteyn B."/>
            <person name="Bloom T."/>
            <person name="Blye J."/>
            <person name="Boguslavskiy L."/>
            <person name="Borowsky M."/>
            <person name="Boukhgalter B."/>
            <person name="Brunache A."/>
            <person name="Butler J."/>
            <person name="Calixte N."/>
            <person name="Calvo S."/>
            <person name="Camarata J."/>
            <person name="Campo K."/>
            <person name="Chang J."/>
            <person name="Cheshatsang Y."/>
            <person name="Citroen M."/>
            <person name="Collymore A."/>
            <person name="Considine T."/>
            <person name="Cook A."/>
            <person name="Cooke P."/>
            <person name="Corum B."/>
            <person name="Cuomo C."/>
            <person name="David R."/>
            <person name="Dawoe T."/>
            <person name="Degray S."/>
            <person name="Dodge S."/>
            <person name="Dooley K."/>
            <person name="Dorje P."/>
            <person name="Dorjee K."/>
            <person name="Dorris L."/>
            <person name="Duffey N."/>
            <person name="Dupes A."/>
            <person name="Elkins T."/>
            <person name="Engels R."/>
            <person name="Erickson J."/>
            <person name="Farina A."/>
            <person name="Faro S."/>
            <person name="Ferreira P."/>
            <person name="Fischer H."/>
            <person name="Fitzgerald M."/>
            <person name="Foley K."/>
            <person name="Gage D."/>
            <person name="Galagan J."/>
            <person name="Gearin G."/>
            <person name="Gnerre S."/>
            <person name="Gnirke A."/>
            <person name="Goyette A."/>
            <person name="Graham J."/>
            <person name="Grandbois E."/>
            <person name="Gyaltsen K."/>
            <person name="Hafez N."/>
            <person name="Hagopian D."/>
            <person name="Hagos B."/>
            <person name="Hall J."/>
            <person name="Hatcher B."/>
            <person name="Heller A."/>
            <person name="Higgins H."/>
            <person name="Honan T."/>
            <person name="Horn A."/>
            <person name="Houde N."/>
            <person name="Hughes L."/>
            <person name="Hulme W."/>
            <person name="Husby E."/>
            <person name="Iliev I."/>
            <person name="Jaffe D."/>
            <person name="Jones C."/>
            <person name="Kamal M."/>
            <person name="Kamat A."/>
            <person name="Kamvysselis M."/>
            <person name="Karlsson E."/>
            <person name="Kells C."/>
            <person name="Kieu A."/>
            <person name="Kisner P."/>
            <person name="Kodira C."/>
            <person name="Kulbokas E."/>
            <person name="Labutti K."/>
            <person name="Lama D."/>
            <person name="Landers T."/>
            <person name="Leger J."/>
            <person name="Levine S."/>
            <person name="Lewis D."/>
            <person name="Lewis T."/>
            <person name="Lindblad-toh K."/>
            <person name="Liu X."/>
            <person name="Lokyitsang T."/>
            <person name="Lokyitsang Y."/>
            <person name="Lucien O."/>
            <person name="Lui A."/>
            <person name="Ma L.J."/>
            <person name="Mabbitt R."/>
            <person name="Macdonald J."/>
            <person name="Maclean C."/>
            <person name="Major J."/>
            <person name="Manning J."/>
            <person name="Marabella R."/>
            <person name="Maru K."/>
            <person name="Matthews C."/>
            <person name="Mauceli E."/>
            <person name="Mccarthy M."/>
            <person name="Mcdonough S."/>
            <person name="Mcghee T."/>
            <person name="Meldrim J."/>
            <person name="Meneus L."/>
            <person name="Mesirov J."/>
            <person name="Mihalev A."/>
            <person name="Mihova T."/>
            <person name="Mikkelsen T."/>
            <person name="Mlenga V."/>
            <person name="Moru K."/>
            <person name="Mozes J."/>
            <person name="Mulrain L."/>
            <person name="Munson G."/>
            <person name="Naylor J."/>
            <person name="Newes C."/>
            <person name="Nguyen C."/>
            <person name="Nguyen N."/>
            <person name="Nguyen T."/>
            <person name="Nicol R."/>
            <person name="Nielsen C."/>
            <person name="Nizzari M."/>
            <person name="Norbu C."/>
            <person name="Norbu N."/>
            <person name="O'donnell P."/>
            <person name="Okoawo O."/>
            <person name="O'leary S."/>
            <person name="Omotosho B."/>
            <person name="O'neill K."/>
            <person name="Osman S."/>
            <person name="Parker S."/>
            <person name="Perrin D."/>
            <person name="Phunkhang P."/>
            <person name="Piqani B."/>
            <person name="Purcell S."/>
            <person name="Rachupka T."/>
            <person name="Ramasamy U."/>
            <person name="Rameau R."/>
            <person name="Ray V."/>
            <person name="Raymond C."/>
            <person name="Retta R."/>
            <person name="Richardson S."/>
            <person name="Rise C."/>
            <person name="Rodriguez J."/>
            <person name="Rogers J."/>
            <person name="Rogov P."/>
            <person name="Rutman M."/>
            <person name="Schupbach R."/>
            <person name="Seaman C."/>
            <person name="Settipalli S."/>
            <person name="Sharpe T."/>
            <person name="Sheridan J."/>
            <person name="Sherpa N."/>
            <person name="Shi J."/>
            <person name="Smirnov S."/>
            <person name="Smith C."/>
            <person name="Sougnez C."/>
            <person name="Spencer B."/>
            <person name="Stalker J."/>
            <person name="Stange-thomann N."/>
            <person name="Stavropoulos S."/>
            <person name="Stetson K."/>
            <person name="Stone C."/>
            <person name="Stone S."/>
            <person name="Stubbs M."/>
            <person name="Talamas J."/>
            <person name="Tchuinga P."/>
            <person name="Tenzing P."/>
            <person name="Tesfaye S."/>
            <person name="Theodore J."/>
            <person name="Thoulutsang Y."/>
            <person name="Topham K."/>
            <person name="Towey S."/>
            <person name="Tsamla T."/>
            <person name="Tsomo N."/>
            <person name="Vallee D."/>
            <person name="Vassiliev H."/>
            <person name="Venkataraman V."/>
            <person name="Vinson J."/>
            <person name="Vo A."/>
            <person name="Wade C."/>
            <person name="Wang S."/>
            <person name="Wangchuk T."/>
            <person name="Wangdi T."/>
            <person name="Whittaker C."/>
            <person name="Wilkinson J."/>
            <person name="Wu Y."/>
            <person name="Wyman D."/>
            <person name="Yadav S."/>
            <person name="Yang S."/>
            <person name="Yang X."/>
            <person name="Yeager S."/>
            <person name="Yee E."/>
            <person name="Young G."/>
            <person name="Zainoun J."/>
            <person name="Zembeck L."/>
            <person name="Zimmer A."/>
            <person name="Zody M."/>
            <person name="Lander E."/>
        </authorList>
    </citation>
    <scope>NUCLEOTIDE SEQUENCE [LARGE SCALE GENOMIC DNA]</scope>
</reference>
<sequence>MVDPDAPSRAEPKYREWYHWGVINVPDTNLNEGEVVATYIGAGPPQGTGLHRYVILIYEQNERIQFTEDHLGFSMKDRPSTKVQQTAKKHNLRLLAGACFQAEYDDYVPVLYSKFPDT</sequence>
<keyword evidence="2" id="KW-1185">Reference proteome</keyword>
<dbReference type="PANTHER" id="PTHR11362">
    <property type="entry name" value="PHOSPHATIDYLETHANOLAMINE-BINDING PROTEIN"/>
    <property type="match status" value="1"/>
</dbReference>
<dbReference type="Ensembl" id="ENSCSAVT00000001122.1">
    <property type="protein sequence ID" value="ENSCSAVP00000001111.1"/>
    <property type="gene ID" value="ENSCSAVG00000000615.1"/>
</dbReference>